<dbReference type="Proteomes" id="UP001165121">
    <property type="component" value="Unassembled WGS sequence"/>
</dbReference>
<reference evidence="2" key="1">
    <citation type="submission" date="2023-04" db="EMBL/GenBank/DDBJ databases">
        <title>Phytophthora fragariaefolia NBRC 109709.</title>
        <authorList>
            <person name="Ichikawa N."/>
            <person name="Sato H."/>
            <person name="Tonouchi N."/>
        </authorList>
    </citation>
    <scope>NUCLEOTIDE SEQUENCE</scope>
    <source>
        <strain evidence="2">NBRC 109709</strain>
    </source>
</reference>
<protein>
    <submittedName>
        <fullName evidence="2">Unnamed protein product</fullName>
    </submittedName>
</protein>
<organism evidence="2 3">
    <name type="scientific">Phytophthora fragariaefolia</name>
    <dbReference type="NCBI Taxonomy" id="1490495"/>
    <lineage>
        <taxon>Eukaryota</taxon>
        <taxon>Sar</taxon>
        <taxon>Stramenopiles</taxon>
        <taxon>Oomycota</taxon>
        <taxon>Peronosporomycetes</taxon>
        <taxon>Peronosporales</taxon>
        <taxon>Peronosporaceae</taxon>
        <taxon>Phytophthora</taxon>
    </lineage>
</organism>
<evidence type="ECO:0000256" key="1">
    <source>
        <dbReference type="SAM" id="MobiDB-lite"/>
    </source>
</evidence>
<dbReference type="AlphaFoldDB" id="A0A9W6XB89"/>
<proteinExistence type="predicted"/>
<evidence type="ECO:0000313" key="3">
    <source>
        <dbReference type="Proteomes" id="UP001165121"/>
    </source>
</evidence>
<accession>A0A9W6XB89</accession>
<evidence type="ECO:0000313" key="2">
    <source>
        <dbReference type="EMBL" id="GMF35061.1"/>
    </source>
</evidence>
<keyword evidence="3" id="KW-1185">Reference proteome</keyword>
<sequence>MVAVTASITPATTSTSRPKPKPFMVSVKIFEGKEWESLLLWTRELDMTMGSVLLKTKQQRVALAIFKLGWQGHEWAFTCGTPVETSFPTWEQLKQQISRVFAPPN</sequence>
<comment type="caution">
    <text evidence="2">The sequence shown here is derived from an EMBL/GenBank/DDBJ whole genome shotgun (WGS) entry which is preliminary data.</text>
</comment>
<name>A0A9W6XB89_9STRA</name>
<feature type="region of interest" description="Disordered" evidence="1">
    <location>
        <begin position="1"/>
        <end position="20"/>
    </location>
</feature>
<feature type="compositionally biased region" description="Low complexity" evidence="1">
    <location>
        <begin position="1"/>
        <end position="16"/>
    </location>
</feature>
<dbReference type="EMBL" id="BSXT01000846">
    <property type="protein sequence ID" value="GMF35061.1"/>
    <property type="molecule type" value="Genomic_DNA"/>
</dbReference>
<gene>
    <name evidence="2" type="ORF">Pfra01_000918600</name>
</gene>